<sequence>MHFADLLRRSSPHPSNGTTAATSRTESPAPSTWTSYHGTAVPAASGSLSQPRPSRLTRQRSLFGRAPRSRASIETDADLLYPAPHAQPRSTSSRASHYSSTDDHSIGHAPAHAHNLAAPTSAKTSLTLHSPALSSLPPSVSPTDAAPSLTTTSSLNRYDRLFGPSPTSAPSSIPVVNPLPSPSTSTVTQLSRSASARKPSEHAPSSSTLSRSRSTKPKSPFPPASSSTGTSSTLRDTSTMGTAIFRRSSLRRRNGSADSSASRTEKGAPVPSPPLEPSPAAAAPAPAVAQVSRSASISASASAPANATNPGRLARFFGRRKSISSPTNVLHKPDLVADPVPVLQDASRTVNTASPPLAVISAGWQGAPVAIKASPVARAPSMPVSPRTVSPPQPTTVDSQSSNVSSFTFPARTSLSNDAPLQLSAPPLSRARQTKHSTSRSLPLTSLPISNPIPISASHEAVDVSAMPAPQRRPTRPGRSLSQSLSHRKSIKSLSMIGSLFGSGSQTDAFADSPPLPSAAATLSQKYPAAERRASQTELPAVSNHSRRPSLRARLRIGRSATETGPQRPSTPEIESWKHKISDPVLDGAATETRGESRASIDSPLRPKPAESPVKIVRSKSMIRRKPPPEIKQEEIDSSSSTPVYSRTFHTLDVDRHTGSPLGGSPASSPEAVFVALPGTGAKRSSDASTSNDAGAQCGPNESSQLNSLGLIGASTVAAQGGDASIPSIDIRASTPSREISPQVAQQQQHKPTLAEKRLSSGMHSLADTSMSLDRPWSLISASEADTPLLKLRKLVVDTQASDGSRDGHHASDDLFFRPPNADVVGKMDVSETMADDAEKVHAMSEGDDEPLRSSSQSTMRSDTKHEIASVPSSNASTVRAAQPIPPGLVVVDRDVDSVGPLPAKSPSASQHWIRSRQHRRDASVSSAHSQTTIQQARRSSTASRLTARSSGHWSESRVSEDALSALDAEVGQARRAEVVALGKGRVKDWVGGGGAERQLPMAEAPTLSRSNTLRGRVQRVGGDEHEVQRQRRLNDQLDWKLQQLSEAQVQMGDVEIRDIPDGASVSPVKHQAAPAMEVSAPAGPQRFARLSAFHDRRAIEGLEQAAAPRVLAPAVAAAPAPTSQMVEEAIRLGRAPSKRVRRNVSETRSIGEAVMVEREVPGSADMTAAPKPAAMRLLRRSASLSSRKKPSAVDWINPTLVPALPSQPAPAAPVIDDADSNSKQLSKQGSHATSEEAARAKRVELLEREKRLAEKEARRQTQLQQKYALKKQSDPLLATRLALAGLDAREAVPQLKVESAGLQAPVPQRRTSSHSPGRLSVTPTYSMRKDSNAGSTASFHTALDAPMDESHAAGSSSEVRPDASYSVASSLAVDFEFPVPPQRMKEQLSDDGTLLSRASLQQSPLAQPWQGRRHYAPGAQGVRTPPRDSSLRSRAHSGSNAGAHVGSLFDENMSTSRAMPKLASVSPLDTVKGAALRRSRSVGHTGRDVRRMTRDQMMKDVESHPSPKSVQLELGGGGARGLGIEMVETHAIAA</sequence>
<feature type="region of interest" description="Disordered" evidence="1">
    <location>
        <begin position="1003"/>
        <end position="1030"/>
    </location>
</feature>
<feature type="compositionally biased region" description="Low complexity" evidence="1">
    <location>
        <begin position="89"/>
        <end position="99"/>
    </location>
</feature>
<dbReference type="EMBL" id="FQ311452">
    <property type="protein sequence ID" value="CBQ71731.1"/>
    <property type="molecule type" value="Genomic_DNA"/>
</dbReference>
<gene>
    <name evidence="2" type="ORF">sr12587</name>
</gene>
<keyword evidence="3" id="KW-1185">Reference proteome</keyword>
<feature type="compositionally biased region" description="Low complexity" evidence="1">
    <location>
        <begin position="439"/>
        <end position="450"/>
    </location>
</feature>
<feature type="compositionally biased region" description="Polar residues" evidence="1">
    <location>
        <begin position="395"/>
        <end position="419"/>
    </location>
</feature>
<feature type="compositionally biased region" description="Low complexity" evidence="1">
    <location>
        <begin position="937"/>
        <end position="951"/>
    </location>
</feature>
<feature type="compositionally biased region" description="Polar residues" evidence="1">
    <location>
        <begin position="561"/>
        <end position="570"/>
    </location>
</feature>
<feature type="compositionally biased region" description="Low complexity" evidence="1">
    <location>
        <begin position="133"/>
        <end position="143"/>
    </location>
</feature>
<feature type="compositionally biased region" description="Basic residues" evidence="1">
    <location>
        <begin position="617"/>
        <end position="626"/>
    </location>
</feature>
<feature type="region of interest" description="Disordered" evidence="1">
    <location>
        <begin position="379"/>
        <end position="487"/>
    </location>
</feature>
<feature type="compositionally biased region" description="Low complexity" evidence="1">
    <location>
        <begin position="278"/>
        <end position="287"/>
    </location>
</feature>
<feature type="region of interest" description="Disordered" evidence="1">
    <location>
        <begin position="1404"/>
        <end position="1445"/>
    </location>
</feature>
<protein>
    <submittedName>
        <fullName evidence="2">Uncharacterized protein</fullName>
    </submittedName>
</protein>
<feature type="region of interest" description="Disordered" evidence="1">
    <location>
        <begin position="1300"/>
        <end position="1337"/>
    </location>
</feature>
<feature type="region of interest" description="Disordered" evidence="1">
    <location>
        <begin position="133"/>
        <end position="287"/>
    </location>
</feature>
<name>E6ZWX4_SPORE</name>
<feature type="compositionally biased region" description="Polar residues" evidence="1">
    <location>
        <begin position="924"/>
        <end position="936"/>
    </location>
</feature>
<feature type="region of interest" description="Disordered" evidence="1">
    <location>
        <begin position="900"/>
        <end position="961"/>
    </location>
</feature>
<dbReference type="Proteomes" id="UP000008867">
    <property type="component" value="Chromosome 3"/>
</dbReference>
<accession>E6ZWX4</accession>
<dbReference type="eggNOG" id="ENOG502RCB5">
    <property type="taxonomic scope" value="Eukaryota"/>
</dbReference>
<feature type="compositionally biased region" description="Polar residues" evidence="1">
    <location>
        <begin position="1310"/>
        <end position="1326"/>
    </location>
</feature>
<dbReference type="HOGENOM" id="CLU_002974_0_0_1"/>
<feature type="compositionally biased region" description="Polar residues" evidence="1">
    <location>
        <begin position="12"/>
        <end position="37"/>
    </location>
</feature>
<feature type="region of interest" description="Disordered" evidence="1">
    <location>
        <begin position="508"/>
        <end position="644"/>
    </location>
</feature>
<feature type="compositionally biased region" description="Polar residues" evidence="1">
    <location>
        <begin position="687"/>
        <end position="702"/>
    </location>
</feature>
<dbReference type="OrthoDB" id="2553354at2759"/>
<feature type="region of interest" description="Disordered" evidence="1">
    <location>
        <begin position="841"/>
        <end position="881"/>
    </location>
</feature>
<organism evidence="2 3">
    <name type="scientific">Sporisorium reilianum (strain SRZ2)</name>
    <name type="common">Maize head smut fungus</name>
    <dbReference type="NCBI Taxonomy" id="999809"/>
    <lineage>
        <taxon>Eukaryota</taxon>
        <taxon>Fungi</taxon>
        <taxon>Dikarya</taxon>
        <taxon>Basidiomycota</taxon>
        <taxon>Ustilaginomycotina</taxon>
        <taxon>Ustilaginomycetes</taxon>
        <taxon>Ustilaginales</taxon>
        <taxon>Ustilaginaceae</taxon>
        <taxon>Sporisorium</taxon>
    </lineage>
</organism>
<feature type="region of interest" description="Disordered" evidence="1">
    <location>
        <begin position="1208"/>
        <end position="1238"/>
    </location>
</feature>
<feature type="compositionally biased region" description="Polar residues" evidence="1">
    <location>
        <begin position="1222"/>
        <end position="1233"/>
    </location>
</feature>
<feature type="compositionally biased region" description="Polar residues" evidence="1">
    <location>
        <begin position="871"/>
        <end position="880"/>
    </location>
</feature>
<feature type="region of interest" description="Disordered" evidence="1">
    <location>
        <begin position="1"/>
        <end position="109"/>
    </location>
</feature>
<dbReference type="VEuPathDB" id="FungiDB:sr12587"/>
<feature type="compositionally biased region" description="Basic residues" evidence="1">
    <location>
        <begin position="545"/>
        <end position="557"/>
    </location>
</feature>
<evidence type="ECO:0000313" key="3">
    <source>
        <dbReference type="Proteomes" id="UP000008867"/>
    </source>
</evidence>
<feature type="compositionally biased region" description="Polar residues" evidence="1">
    <location>
        <begin position="182"/>
        <end position="194"/>
    </location>
</feature>
<feature type="region of interest" description="Disordered" evidence="1">
    <location>
        <begin position="681"/>
        <end position="702"/>
    </location>
</feature>
<evidence type="ECO:0000313" key="2">
    <source>
        <dbReference type="EMBL" id="CBQ71731.1"/>
    </source>
</evidence>
<proteinExistence type="predicted"/>
<reference evidence="2 3" key="1">
    <citation type="journal article" date="2010" name="Science">
        <title>Pathogenicity determinants in smut fungi revealed by genome comparison.</title>
        <authorList>
            <person name="Schirawski J."/>
            <person name="Mannhaupt G."/>
            <person name="Muench K."/>
            <person name="Brefort T."/>
            <person name="Schipper K."/>
            <person name="Doehlemann G."/>
            <person name="Di Stasio M."/>
            <person name="Roessel N."/>
            <person name="Mendoza-Mendoza A."/>
            <person name="Pester D."/>
            <person name="Mueller O."/>
            <person name="Winterberg B."/>
            <person name="Meyer E."/>
            <person name="Ghareeb H."/>
            <person name="Wollenberg T."/>
            <person name="Muensterkoetter M."/>
            <person name="Wong P."/>
            <person name="Walter M."/>
            <person name="Stukenbrock E."/>
            <person name="Gueldener U."/>
            <person name="Kahmann R."/>
        </authorList>
    </citation>
    <scope>NUCLEOTIDE SEQUENCE [LARGE SCALE GENOMIC DNA]</scope>
    <source>
        <strain evidence="3">SRZ2</strain>
    </source>
</reference>
<evidence type="ECO:0000256" key="1">
    <source>
        <dbReference type="SAM" id="MobiDB-lite"/>
    </source>
</evidence>
<feature type="compositionally biased region" description="Low complexity" evidence="1">
    <location>
        <begin position="224"/>
        <end position="239"/>
    </location>
</feature>